<evidence type="ECO:0000256" key="9">
    <source>
        <dbReference type="RuleBase" id="RU367061"/>
    </source>
</evidence>
<dbReference type="AlphaFoldDB" id="A0AAJ7NBA3"/>
<feature type="domain" description="BRICHOS" evidence="10">
    <location>
        <begin position="173"/>
        <end position="268"/>
    </location>
</feature>
<dbReference type="KEGG" id="ccal:108629040"/>
<dbReference type="SMART" id="SM01039">
    <property type="entry name" value="BRICHOS"/>
    <property type="match status" value="1"/>
</dbReference>
<keyword evidence="8" id="KW-0325">Glycoprotein</keyword>
<organism evidence="11 12">
    <name type="scientific">Ceratina calcarata</name>
    <dbReference type="NCBI Taxonomy" id="156304"/>
    <lineage>
        <taxon>Eukaryota</taxon>
        <taxon>Metazoa</taxon>
        <taxon>Ecdysozoa</taxon>
        <taxon>Arthropoda</taxon>
        <taxon>Hexapoda</taxon>
        <taxon>Insecta</taxon>
        <taxon>Pterygota</taxon>
        <taxon>Neoptera</taxon>
        <taxon>Endopterygota</taxon>
        <taxon>Hymenoptera</taxon>
        <taxon>Apocrita</taxon>
        <taxon>Aculeata</taxon>
        <taxon>Apoidea</taxon>
        <taxon>Anthophila</taxon>
        <taxon>Apidae</taxon>
        <taxon>Ceratina</taxon>
        <taxon>Zadontomerus</taxon>
    </lineage>
</organism>
<dbReference type="Proteomes" id="UP000694925">
    <property type="component" value="Unplaced"/>
</dbReference>
<dbReference type="InterPro" id="IPR040145">
    <property type="entry name" value="ITM2"/>
</dbReference>
<evidence type="ECO:0000256" key="1">
    <source>
        <dbReference type="ARBA" id="ARBA00004606"/>
    </source>
</evidence>
<dbReference type="GeneID" id="108629040"/>
<keyword evidence="3 9" id="KW-0812">Transmembrane</keyword>
<dbReference type="GO" id="GO:0042985">
    <property type="term" value="P:negative regulation of amyloid precursor protein biosynthetic process"/>
    <property type="evidence" value="ECO:0007669"/>
    <property type="project" value="TreeGrafter"/>
</dbReference>
<dbReference type="GO" id="GO:0005886">
    <property type="term" value="C:plasma membrane"/>
    <property type="evidence" value="ECO:0007669"/>
    <property type="project" value="UniProtKB-UniRule"/>
</dbReference>
<comment type="subcellular location">
    <subcellularLocation>
        <location evidence="1 9">Membrane</location>
        <topology evidence="1 9">Single-pass type II membrane protein</topology>
    </subcellularLocation>
</comment>
<evidence type="ECO:0000256" key="6">
    <source>
        <dbReference type="ARBA" id="ARBA00023136"/>
    </source>
</evidence>
<name>A0AAJ7NBA3_9HYME</name>
<feature type="transmembrane region" description="Helical" evidence="9">
    <location>
        <begin position="67"/>
        <end position="87"/>
    </location>
</feature>
<evidence type="ECO:0000256" key="7">
    <source>
        <dbReference type="ARBA" id="ARBA00023157"/>
    </source>
</evidence>
<dbReference type="Pfam" id="PF04089">
    <property type="entry name" value="BRICHOS"/>
    <property type="match status" value="1"/>
</dbReference>
<dbReference type="GO" id="GO:0001540">
    <property type="term" value="F:amyloid-beta binding"/>
    <property type="evidence" value="ECO:0007669"/>
    <property type="project" value="TreeGrafter"/>
</dbReference>
<dbReference type="PANTHER" id="PTHR10962">
    <property type="entry name" value="INTEGRAL TRANSMEMBRANE PROTEIN 2"/>
    <property type="match status" value="1"/>
</dbReference>
<comment type="similarity">
    <text evidence="2 9">Belongs to the ITM2 family.</text>
</comment>
<accession>A0AAJ7NBA3</accession>
<evidence type="ECO:0000256" key="5">
    <source>
        <dbReference type="ARBA" id="ARBA00022989"/>
    </source>
</evidence>
<dbReference type="GO" id="GO:0005794">
    <property type="term" value="C:Golgi apparatus"/>
    <property type="evidence" value="ECO:0007669"/>
    <property type="project" value="TreeGrafter"/>
</dbReference>
<keyword evidence="5 9" id="KW-1133">Transmembrane helix</keyword>
<evidence type="ECO:0000259" key="10">
    <source>
        <dbReference type="PROSITE" id="PS50869"/>
    </source>
</evidence>
<reference evidence="12" key="1">
    <citation type="submission" date="2025-08" db="UniProtKB">
        <authorList>
            <consortium name="RefSeq"/>
        </authorList>
    </citation>
    <scope>IDENTIFICATION</scope>
    <source>
        <tissue evidence="12">Whole body</tissue>
    </source>
</reference>
<evidence type="ECO:0000256" key="4">
    <source>
        <dbReference type="ARBA" id="ARBA00022968"/>
    </source>
</evidence>
<dbReference type="PROSITE" id="PS50869">
    <property type="entry name" value="BRICHOS"/>
    <property type="match status" value="1"/>
</dbReference>
<evidence type="ECO:0000256" key="3">
    <source>
        <dbReference type="ARBA" id="ARBA00022692"/>
    </source>
</evidence>
<dbReference type="PANTHER" id="PTHR10962:SF1">
    <property type="entry name" value="INTEGRAL MEMBRANE PROTEIN 2"/>
    <property type="match status" value="1"/>
</dbReference>
<keyword evidence="4 9" id="KW-0735">Signal-anchor</keyword>
<keyword evidence="11" id="KW-1185">Reference proteome</keyword>
<dbReference type="RefSeq" id="XP_017886884.1">
    <property type="nucleotide sequence ID" value="XM_018031395.1"/>
</dbReference>
<evidence type="ECO:0000256" key="8">
    <source>
        <dbReference type="ARBA" id="ARBA00023180"/>
    </source>
</evidence>
<keyword evidence="6 9" id="KW-0472">Membrane</keyword>
<sequence length="317" mass="36804">MTVITKAITEKKADKKDQPLVDDIEAGSSKRCKRIDVEVQRVKCDVRSHYFVNRKNIHRIHVTATHLLFLVALLILVIGVIGGLYIYEQYARSQMHRLRTGWYSISYDNSNKSPYTMPESDFIIQNMSSDLSEEERLEATKKMFRKNIENFMKERFEFDLENEQYEKIDVPDFRGGRKGRFVHDFRVNMTGIIDIDGQCCFVMPLNRRTTLPPRNMYDLLQKMQDGYYEVETEVVRETMKVITPPLTDLSVIGAYIARECQDLPTYLLTKINGSSTNVVKRSISNGVFGQFAGKYITEFDILNLEDIGEYNKKSPQN</sequence>
<keyword evidence="9" id="KW-1003">Cell membrane</keyword>
<protein>
    <recommendedName>
        <fullName evidence="9">Integral membrane protein 2</fullName>
    </recommendedName>
</protein>
<gene>
    <name evidence="12" type="primary">LOC108629040</name>
</gene>
<keyword evidence="7" id="KW-1015">Disulfide bond</keyword>
<proteinExistence type="inferred from homology"/>
<dbReference type="GO" id="GO:0070062">
    <property type="term" value="C:extracellular exosome"/>
    <property type="evidence" value="ECO:0007669"/>
    <property type="project" value="TreeGrafter"/>
</dbReference>
<evidence type="ECO:0000313" key="12">
    <source>
        <dbReference type="RefSeq" id="XP_017886884.1"/>
    </source>
</evidence>
<evidence type="ECO:0000313" key="11">
    <source>
        <dbReference type="Proteomes" id="UP000694925"/>
    </source>
</evidence>
<dbReference type="InterPro" id="IPR007084">
    <property type="entry name" value="BRICHOS_dom"/>
</dbReference>
<evidence type="ECO:0000256" key="2">
    <source>
        <dbReference type="ARBA" id="ARBA00006794"/>
    </source>
</evidence>